<organism evidence="1 2">
    <name type="scientific">Thelohanellus kitauei</name>
    <name type="common">Myxosporean</name>
    <dbReference type="NCBI Taxonomy" id="669202"/>
    <lineage>
        <taxon>Eukaryota</taxon>
        <taxon>Metazoa</taxon>
        <taxon>Cnidaria</taxon>
        <taxon>Myxozoa</taxon>
        <taxon>Myxosporea</taxon>
        <taxon>Bivalvulida</taxon>
        <taxon>Platysporina</taxon>
        <taxon>Myxobolidae</taxon>
        <taxon>Thelohanellus</taxon>
    </lineage>
</organism>
<protein>
    <submittedName>
        <fullName evidence="1">Uncharacterized protein</fullName>
    </submittedName>
</protein>
<gene>
    <name evidence="1" type="ORF">RF11_13629</name>
</gene>
<sequence>METEFKSICKLLKWKMFKQRGTMVYGVRVASIMYSPHKNKIRIVYKRVGYGSRGVLFRNITQMFRGEINMLSIINLSHYFNNAFYFLEEQSIDSFVQRRDDTP</sequence>
<reference evidence="1 2" key="1">
    <citation type="journal article" date="2014" name="Genome Biol. Evol.">
        <title>The genome of the myxosporean Thelohanellus kitauei shows adaptations to nutrient acquisition within its fish host.</title>
        <authorList>
            <person name="Yang Y."/>
            <person name="Xiong J."/>
            <person name="Zhou Z."/>
            <person name="Huo F."/>
            <person name="Miao W."/>
            <person name="Ran C."/>
            <person name="Liu Y."/>
            <person name="Zhang J."/>
            <person name="Feng J."/>
            <person name="Wang M."/>
            <person name="Wang M."/>
            <person name="Wang L."/>
            <person name="Yao B."/>
        </authorList>
    </citation>
    <scope>NUCLEOTIDE SEQUENCE [LARGE SCALE GENOMIC DNA]</scope>
    <source>
        <strain evidence="1">Wuqing</strain>
    </source>
</reference>
<keyword evidence="2" id="KW-1185">Reference proteome</keyword>
<accession>A0A0C2NHR4</accession>
<evidence type="ECO:0000313" key="1">
    <source>
        <dbReference type="EMBL" id="KII73557.1"/>
    </source>
</evidence>
<proteinExistence type="predicted"/>
<comment type="caution">
    <text evidence="1">The sequence shown here is derived from an EMBL/GenBank/DDBJ whole genome shotgun (WGS) entry which is preliminary data.</text>
</comment>
<dbReference type="EMBL" id="JWZT01000775">
    <property type="protein sequence ID" value="KII73557.1"/>
    <property type="molecule type" value="Genomic_DNA"/>
</dbReference>
<evidence type="ECO:0000313" key="2">
    <source>
        <dbReference type="Proteomes" id="UP000031668"/>
    </source>
</evidence>
<name>A0A0C2NHR4_THEKT</name>
<dbReference type="Proteomes" id="UP000031668">
    <property type="component" value="Unassembled WGS sequence"/>
</dbReference>
<dbReference type="AlphaFoldDB" id="A0A0C2NHR4"/>